<organism evidence="2 3">
    <name type="scientific">Kyrpidia spormannii</name>
    <dbReference type="NCBI Taxonomy" id="2055160"/>
    <lineage>
        <taxon>Bacteria</taxon>
        <taxon>Bacillati</taxon>
        <taxon>Bacillota</taxon>
        <taxon>Bacilli</taxon>
        <taxon>Bacillales</taxon>
        <taxon>Alicyclobacillaceae</taxon>
        <taxon>Kyrpidia</taxon>
    </lineage>
</organism>
<protein>
    <submittedName>
        <fullName evidence="2">Uncharacterized protein</fullName>
    </submittedName>
</protein>
<evidence type="ECO:0000256" key="1">
    <source>
        <dbReference type="SAM" id="MobiDB-lite"/>
    </source>
</evidence>
<reference evidence="2 3" key="1">
    <citation type="submission" date="2020-04" db="EMBL/GenBank/DDBJ databases">
        <authorList>
            <person name="Hogendoorn C."/>
        </authorList>
    </citation>
    <scope>NUCLEOTIDE SEQUENCE [LARGE SCALE GENOMIC DNA]</scope>
    <source>
        <strain evidence="2">COOX1</strain>
    </source>
</reference>
<sequence>MHKNVAHFEGYEGKPKGGGEDMSNRSRVEGRPGGTESQENEWGPGTWRLLQDEAESLRETHRQVMDSYRSGTIDHLNGQGGTSSGERTPAEDGDRFSEESS</sequence>
<dbReference type="Proteomes" id="UP000502196">
    <property type="component" value="Chromosome"/>
</dbReference>
<accession>A0A6F9EEC3</accession>
<evidence type="ECO:0000313" key="2">
    <source>
        <dbReference type="EMBL" id="CAB3394667.1"/>
    </source>
</evidence>
<feature type="region of interest" description="Disordered" evidence="1">
    <location>
        <begin position="1"/>
        <end position="101"/>
    </location>
</feature>
<dbReference type="EMBL" id="LR792683">
    <property type="protein sequence ID" value="CAB3394667.1"/>
    <property type="molecule type" value="Genomic_DNA"/>
</dbReference>
<evidence type="ECO:0000313" key="3">
    <source>
        <dbReference type="Proteomes" id="UP000502196"/>
    </source>
</evidence>
<name>A0A6F9EEC3_9BACL</name>
<feature type="compositionally biased region" description="Basic and acidic residues" evidence="1">
    <location>
        <begin position="9"/>
        <end position="30"/>
    </location>
</feature>
<feature type="compositionally biased region" description="Basic and acidic residues" evidence="1">
    <location>
        <begin position="88"/>
        <end position="101"/>
    </location>
</feature>
<gene>
    <name evidence="2" type="ORF">COOX1_2531</name>
</gene>
<dbReference type="AlphaFoldDB" id="A0A6F9EEC3"/>
<feature type="compositionally biased region" description="Basic and acidic residues" evidence="1">
    <location>
        <begin position="55"/>
        <end position="64"/>
    </location>
</feature>
<proteinExistence type="predicted"/>